<sequence length="51" mass="6047">MTVCFKYQKRAKNNFERSCVLSYEDLLAEGKLKKEKGKYLKDKNPQLSLDF</sequence>
<protein>
    <submittedName>
        <fullName evidence="1">Uncharacterized protein</fullName>
    </submittedName>
</protein>
<proteinExistence type="predicted"/>
<gene>
    <name evidence="1" type="ORF">S12H4_59977</name>
</gene>
<reference evidence="1" key="1">
    <citation type="journal article" date="2014" name="Front. Microbiol.">
        <title>High frequency of phylogenetically diverse reductive dehalogenase-homologous genes in deep subseafloor sedimentary metagenomes.</title>
        <authorList>
            <person name="Kawai M."/>
            <person name="Futagami T."/>
            <person name="Toyoda A."/>
            <person name="Takaki Y."/>
            <person name="Nishi S."/>
            <person name="Hori S."/>
            <person name="Arai W."/>
            <person name="Tsubouchi T."/>
            <person name="Morono Y."/>
            <person name="Uchiyama I."/>
            <person name="Ito T."/>
            <person name="Fujiyama A."/>
            <person name="Inagaki F."/>
            <person name="Takami H."/>
        </authorList>
    </citation>
    <scope>NUCLEOTIDE SEQUENCE</scope>
    <source>
        <strain evidence="1">Expedition CK06-06</strain>
    </source>
</reference>
<name>X1VKQ5_9ZZZZ</name>
<dbReference type="AlphaFoldDB" id="X1VKQ5"/>
<comment type="caution">
    <text evidence="1">The sequence shown here is derived from an EMBL/GenBank/DDBJ whole genome shotgun (WGS) entry which is preliminary data.</text>
</comment>
<accession>X1VKQ5</accession>
<evidence type="ECO:0000313" key="1">
    <source>
        <dbReference type="EMBL" id="GAJ19762.1"/>
    </source>
</evidence>
<dbReference type="EMBL" id="BARW01039350">
    <property type="protein sequence ID" value="GAJ19762.1"/>
    <property type="molecule type" value="Genomic_DNA"/>
</dbReference>
<organism evidence="1">
    <name type="scientific">marine sediment metagenome</name>
    <dbReference type="NCBI Taxonomy" id="412755"/>
    <lineage>
        <taxon>unclassified sequences</taxon>
        <taxon>metagenomes</taxon>
        <taxon>ecological metagenomes</taxon>
    </lineage>
</organism>